<keyword evidence="2" id="KW-1185">Reference proteome</keyword>
<gene>
    <name evidence="1" type="ORF">FN846DRAFT_909405</name>
</gene>
<dbReference type="Proteomes" id="UP000326924">
    <property type="component" value="Unassembled WGS sequence"/>
</dbReference>
<dbReference type="AlphaFoldDB" id="A0A5J5EQZ9"/>
<dbReference type="EMBL" id="VXIS01000159">
    <property type="protein sequence ID" value="KAA8900064.1"/>
    <property type="molecule type" value="Genomic_DNA"/>
</dbReference>
<sequence>MTTICAFSVALDNRSRAAPIRYPGFVNVSANLSGCTNCRPDLTYSVGPRWDWQAPGLLGPLVPAAPQIVLIQNEQWHKDLQILQACAEKMEVIERLINQVYEEFTMRVQGDFLNPQQANALVDQQLDHNCVLAEQCLEPVSHLKVAAEDEETR</sequence>
<accession>A0A5J5EQZ9</accession>
<evidence type="ECO:0000313" key="2">
    <source>
        <dbReference type="Proteomes" id="UP000326924"/>
    </source>
</evidence>
<reference evidence="1 2" key="1">
    <citation type="submission" date="2019-09" db="EMBL/GenBank/DDBJ databases">
        <title>Draft genome of the ectomycorrhizal ascomycete Sphaerosporella brunnea.</title>
        <authorList>
            <consortium name="DOE Joint Genome Institute"/>
            <person name="Benucci G.M."/>
            <person name="Marozzi G."/>
            <person name="Antonielli L."/>
            <person name="Sanchez S."/>
            <person name="Marco P."/>
            <person name="Wang X."/>
            <person name="Falini L.B."/>
            <person name="Barry K."/>
            <person name="Haridas S."/>
            <person name="Lipzen A."/>
            <person name="Labutti K."/>
            <person name="Grigoriev I.V."/>
            <person name="Murat C."/>
            <person name="Martin F."/>
            <person name="Albertini E."/>
            <person name="Donnini D."/>
            <person name="Bonito G."/>
        </authorList>
    </citation>
    <scope>NUCLEOTIDE SEQUENCE [LARGE SCALE GENOMIC DNA]</scope>
    <source>
        <strain evidence="1 2">Sb_GMNB300</strain>
    </source>
</reference>
<proteinExistence type="predicted"/>
<dbReference type="InParanoid" id="A0A5J5EQZ9"/>
<name>A0A5J5EQZ9_9PEZI</name>
<protein>
    <submittedName>
        <fullName evidence="1">Uncharacterized protein</fullName>
    </submittedName>
</protein>
<evidence type="ECO:0000313" key="1">
    <source>
        <dbReference type="EMBL" id="KAA8900064.1"/>
    </source>
</evidence>
<comment type="caution">
    <text evidence="1">The sequence shown here is derived from an EMBL/GenBank/DDBJ whole genome shotgun (WGS) entry which is preliminary data.</text>
</comment>
<organism evidence="1 2">
    <name type="scientific">Sphaerosporella brunnea</name>
    <dbReference type="NCBI Taxonomy" id="1250544"/>
    <lineage>
        <taxon>Eukaryota</taxon>
        <taxon>Fungi</taxon>
        <taxon>Dikarya</taxon>
        <taxon>Ascomycota</taxon>
        <taxon>Pezizomycotina</taxon>
        <taxon>Pezizomycetes</taxon>
        <taxon>Pezizales</taxon>
        <taxon>Pyronemataceae</taxon>
        <taxon>Sphaerosporella</taxon>
    </lineage>
</organism>